<protein>
    <recommendedName>
        <fullName evidence="4">DUF11 domain-containing protein</fullName>
    </recommendedName>
</protein>
<evidence type="ECO:0000313" key="2">
    <source>
        <dbReference type="EMBL" id="OGI84255.1"/>
    </source>
</evidence>
<accession>A0A1F6WR83</accession>
<feature type="transmembrane region" description="Helical" evidence="1">
    <location>
        <begin position="65"/>
        <end position="85"/>
    </location>
</feature>
<evidence type="ECO:0008006" key="4">
    <source>
        <dbReference type="Google" id="ProtNLM"/>
    </source>
</evidence>
<sequence length="629" mass="69639">MIPKEEKNDFINQEENDLYSTSHSVPKLEHHPLTGTSFKLRTPFIPENIDNNENIIRKSSFAKKFFMISLIVLLLAFLYAGYRLFFSESREDFISKHIDIEIVTAPFSKGGESLPLSIQIVNRNNTALKNVHMEIQYPRGSEELLREDFEFVRLDLPDIAPGEKINKSITVVLYGEKGSTKNIKATLEYSLPDSTLTYTKIAESALSISSSPIILDVDAPNEISPGQLYTLRLRISQNTKSLPIGSLISIVFPRDFTVESLSKQPSFSVGTWIINTQNEGDYEDIIITGRFSSQEGDERSFRFFAGVPLDSSGTNIKTSYVSRTHVISLTRPILDVYILLGTEKGKTIAVNPNTNIQGEIVYRNRGSVPIINPVFHLNISGSALDELSIIPVEGFYDSAKNEMFWDKNTKESLNIIPPGTDGILNFTFRALAKSTDGPVVVKDPLVNLSLSFSGIKDDGSGIVQNLQNIETATVRVATEPTISVLNIYASGMIPLTVEKETIYQITFSLKNTHNDITGGKLVSKIPFYVKWVGKVTAGEKVTYNPDTREIIWNLGNIESGAGNTNAPRSAAIQLSFSPSLSQLGLSPEILQRIRFNGTDLFSNKEVTAIHPNITTEISNGTSKDGIVIQ</sequence>
<reference evidence="2 3" key="1">
    <citation type="journal article" date="2016" name="Nat. Commun.">
        <title>Thousands of microbial genomes shed light on interconnected biogeochemical processes in an aquifer system.</title>
        <authorList>
            <person name="Anantharaman K."/>
            <person name="Brown C.T."/>
            <person name="Hug L.A."/>
            <person name="Sharon I."/>
            <person name="Castelle C.J."/>
            <person name="Probst A.J."/>
            <person name="Thomas B.C."/>
            <person name="Singh A."/>
            <person name="Wilkins M.J."/>
            <person name="Karaoz U."/>
            <person name="Brodie E.L."/>
            <person name="Williams K.H."/>
            <person name="Hubbard S.S."/>
            <person name="Banfield J.F."/>
        </authorList>
    </citation>
    <scope>NUCLEOTIDE SEQUENCE [LARGE SCALE GENOMIC DNA]</scope>
</reference>
<organism evidence="2 3">
    <name type="scientific">Candidatus Nomurabacteria bacterium RIFCSPLOWO2_01_FULL_33_17</name>
    <dbReference type="NCBI Taxonomy" id="1801764"/>
    <lineage>
        <taxon>Bacteria</taxon>
        <taxon>Candidatus Nomuraibacteriota</taxon>
    </lineage>
</organism>
<comment type="caution">
    <text evidence="2">The sequence shown here is derived from an EMBL/GenBank/DDBJ whole genome shotgun (WGS) entry which is preliminary data.</text>
</comment>
<gene>
    <name evidence="2" type="ORF">A2903_00055</name>
</gene>
<keyword evidence="1" id="KW-0812">Transmembrane</keyword>
<dbReference type="STRING" id="1801764.A2903_00055"/>
<dbReference type="AlphaFoldDB" id="A0A1F6WR83"/>
<proteinExistence type="predicted"/>
<evidence type="ECO:0000256" key="1">
    <source>
        <dbReference type="SAM" id="Phobius"/>
    </source>
</evidence>
<keyword evidence="1" id="KW-0472">Membrane</keyword>
<keyword evidence="1" id="KW-1133">Transmembrane helix</keyword>
<dbReference type="Proteomes" id="UP000178184">
    <property type="component" value="Unassembled WGS sequence"/>
</dbReference>
<dbReference type="EMBL" id="MFUO01000004">
    <property type="protein sequence ID" value="OGI84255.1"/>
    <property type="molecule type" value="Genomic_DNA"/>
</dbReference>
<name>A0A1F6WR83_9BACT</name>
<evidence type="ECO:0000313" key="3">
    <source>
        <dbReference type="Proteomes" id="UP000178184"/>
    </source>
</evidence>